<dbReference type="PANTHER" id="PTHR47723">
    <property type="entry name" value="OS05G0353850 PROTEIN"/>
    <property type="match status" value="1"/>
</dbReference>
<feature type="signal peptide" evidence="1">
    <location>
        <begin position="1"/>
        <end position="20"/>
    </location>
</feature>
<dbReference type="Proteomes" id="UP001163823">
    <property type="component" value="Chromosome 9"/>
</dbReference>
<reference evidence="3" key="1">
    <citation type="journal article" date="2023" name="Science">
        <title>Elucidation of the pathway for biosynthesis of saponin adjuvants from the soapbark tree.</title>
        <authorList>
            <person name="Reed J."/>
            <person name="Orme A."/>
            <person name="El-Demerdash A."/>
            <person name="Owen C."/>
            <person name="Martin L.B.B."/>
            <person name="Misra R.C."/>
            <person name="Kikuchi S."/>
            <person name="Rejzek M."/>
            <person name="Martin A.C."/>
            <person name="Harkess A."/>
            <person name="Leebens-Mack J."/>
            <person name="Louveau T."/>
            <person name="Stephenson M.J."/>
            <person name="Osbourn A."/>
        </authorList>
    </citation>
    <scope>NUCLEOTIDE SEQUENCE</scope>
    <source>
        <strain evidence="3">S10</strain>
    </source>
</reference>
<dbReference type="GO" id="GO:0004523">
    <property type="term" value="F:RNA-DNA hybrid ribonuclease activity"/>
    <property type="evidence" value="ECO:0007669"/>
    <property type="project" value="InterPro"/>
</dbReference>
<organism evidence="3 4">
    <name type="scientific">Quillaja saponaria</name>
    <name type="common">Soap bark tree</name>
    <dbReference type="NCBI Taxonomy" id="32244"/>
    <lineage>
        <taxon>Eukaryota</taxon>
        <taxon>Viridiplantae</taxon>
        <taxon>Streptophyta</taxon>
        <taxon>Embryophyta</taxon>
        <taxon>Tracheophyta</taxon>
        <taxon>Spermatophyta</taxon>
        <taxon>Magnoliopsida</taxon>
        <taxon>eudicotyledons</taxon>
        <taxon>Gunneridae</taxon>
        <taxon>Pentapetalae</taxon>
        <taxon>rosids</taxon>
        <taxon>fabids</taxon>
        <taxon>Fabales</taxon>
        <taxon>Quillajaceae</taxon>
        <taxon>Quillaja</taxon>
    </lineage>
</organism>
<dbReference type="GO" id="GO:0003676">
    <property type="term" value="F:nucleic acid binding"/>
    <property type="evidence" value="ECO:0007669"/>
    <property type="project" value="InterPro"/>
</dbReference>
<dbReference type="Pfam" id="PF13456">
    <property type="entry name" value="RVT_3"/>
    <property type="match status" value="1"/>
</dbReference>
<dbReference type="SUPFAM" id="SSF53098">
    <property type="entry name" value="Ribonuclease H-like"/>
    <property type="match status" value="1"/>
</dbReference>
<evidence type="ECO:0000313" key="4">
    <source>
        <dbReference type="Proteomes" id="UP001163823"/>
    </source>
</evidence>
<evidence type="ECO:0000259" key="2">
    <source>
        <dbReference type="Pfam" id="PF13456"/>
    </source>
</evidence>
<dbReference type="Gene3D" id="3.30.420.10">
    <property type="entry name" value="Ribonuclease H-like superfamily/Ribonuclease H"/>
    <property type="match status" value="1"/>
</dbReference>
<keyword evidence="1" id="KW-0732">Signal</keyword>
<feature type="domain" description="RNase H type-1" evidence="2">
    <location>
        <begin position="17"/>
        <end position="128"/>
    </location>
</feature>
<dbReference type="PANTHER" id="PTHR47723:SF19">
    <property type="entry name" value="POLYNUCLEOTIDYL TRANSFERASE, RIBONUCLEASE H-LIKE SUPERFAMILY PROTEIN"/>
    <property type="match status" value="1"/>
</dbReference>
<proteinExistence type="predicted"/>
<comment type="caution">
    <text evidence="3">The sequence shown here is derived from an EMBL/GenBank/DDBJ whole genome shotgun (WGS) entry which is preliminary data.</text>
</comment>
<sequence>MLKKLTMFLCLIFYYISGEAATGGVIGYDEGCFVFAYASYLGVQSNMVAEFKASLEGLKLCAFASFFNIIIQSDSLALVLCVNSLKNPLRKLHGKFKELLHLMQLLKVSLSHYSQDVNSVADFLAKWACDYRARSF</sequence>
<dbReference type="CDD" id="cd06222">
    <property type="entry name" value="RNase_H_like"/>
    <property type="match status" value="1"/>
</dbReference>
<evidence type="ECO:0000313" key="3">
    <source>
        <dbReference type="EMBL" id="KAJ7957711.1"/>
    </source>
</evidence>
<dbReference type="InterPro" id="IPR012337">
    <property type="entry name" value="RNaseH-like_sf"/>
</dbReference>
<dbReference type="InterPro" id="IPR053151">
    <property type="entry name" value="RNase_H-like"/>
</dbReference>
<dbReference type="AlphaFoldDB" id="A0AAD7LGG0"/>
<dbReference type="InterPro" id="IPR002156">
    <property type="entry name" value="RNaseH_domain"/>
</dbReference>
<protein>
    <submittedName>
        <fullName evidence="3">Ribonuclease H domain</fullName>
    </submittedName>
</protein>
<dbReference type="KEGG" id="qsa:O6P43_023977"/>
<evidence type="ECO:0000256" key="1">
    <source>
        <dbReference type="SAM" id="SignalP"/>
    </source>
</evidence>
<gene>
    <name evidence="3" type="ORF">O6P43_023977</name>
</gene>
<feature type="chain" id="PRO_5042249589" evidence="1">
    <location>
        <begin position="21"/>
        <end position="136"/>
    </location>
</feature>
<dbReference type="EMBL" id="JARAOO010000009">
    <property type="protein sequence ID" value="KAJ7957711.1"/>
    <property type="molecule type" value="Genomic_DNA"/>
</dbReference>
<dbReference type="InterPro" id="IPR036397">
    <property type="entry name" value="RNaseH_sf"/>
</dbReference>
<accession>A0AAD7LGG0</accession>
<keyword evidence="4" id="KW-1185">Reference proteome</keyword>
<name>A0AAD7LGG0_QUISA</name>
<dbReference type="InterPro" id="IPR044730">
    <property type="entry name" value="RNase_H-like_dom_plant"/>
</dbReference>